<proteinExistence type="predicted"/>
<dbReference type="EnsemblMetazoa" id="Aqu2.1.24330_001">
    <property type="protein sequence ID" value="Aqu2.1.24330_001"/>
    <property type="gene ID" value="Aqu2.1.24330"/>
</dbReference>
<evidence type="ECO:0000313" key="2">
    <source>
        <dbReference type="EnsemblMetazoa" id="Aqu2.1.24330_001"/>
    </source>
</evidence>
<organism evidence="2">
    <name type="scientific">Amphimedon queenslandica</name>
    <name type="common">Sponge</name>
    <dbReference type="NCBI Taxonomy" id="400682"/>
    <lineage>
        <taxon>Eukaryota</taxon>
        <taxon>Metazoa</taxon>
        <taxon>Porifera</taxon>
        <taxon>Demospongiae</taxon>
        <taxon>Heteroscleromorpha</taxon>
        <taxon>Haplosclerida</taxon>
        <taxon>Niphatidae</taxon>
        <taxon>Amphimedon</taxon>
    </lineage>
</organism>
<dbReference type="AlphaFoldDB" id="A0A1X7U991"/>
<sequence length="127" mass="15001">MATSLPATVAKKRVLPHWMLIASANPQHAHTTVLSLKKQKKRDIIDSFFGPPTIKHRIPLQDVSNNERRRIDYLKEKQREHRCNESQDKAERLRNMREYAQRARSIHNESADHREGRLDDQRHYSAK</sequence>
<protein>
    <submittedName>
        <fullName evidence="2">Uncharacterized protein</fullName>
    </submittedName>
</protein>
<accession>A0A1X7U991</accession>
<feature type="region of interest" description="Disordered" evidence="1">
    <location>
        <begin position="75"/>
        <end position="127"/>
    </location>
</feature>
<name>A0A1X7U991_AMPQE</name>
<dbReference type="InParanoid" id="A0A1X7U991"/>
<evidence type="ECO:0000256" key="1">
    <source>
        <dbReference type="SAM" id="MobiDB-lite"/>
    </source>
</evidence>
<reference evidence="2" key="1">
    <citation type="submission" date="2017-05" db="UniProtKB">
        <authorList>
            <consortium name="EnsemblMetazoa"/>
        </authorList>
    </citation>
    <scope>IDENTIFICATION</scope>
</reference>